<dbReference type="Proteomes" id="UP001207918">
    <property type="component" value="Unassembled WGS sequence"/>
</dbReference>
<protein>
    <submittedName>
        <fullName evidence="1">Exo-alpha-sialidase</fullName>
    </submittedName>
</protein>
<name>A0ABT3PJV0_9BACT</name>
<dbReference type="InterPro" id="IPR036278">
    <property type="entry name" value="Sialidase_sf"/>
</dbReference>
<dbReference type="EMBL" id="JAGGJA010000003">
    <property type="protein sequence ID" value="MCW9706182.1"/>
    <property type="molecule type" value="Genomic_DNA"/>
</dbReference>
<dbReference type="RefSeq" id="WP_265764886.1">
    <property type="nucleotide sequence ID" value="NZ_JAGGJA010000003.1"/>
</dbReference>
<dbReference type="CDD" id="cd15482">
    <property type="entry name" value="Sialidase_non-viral"/>
    <property type="match status" value="1"/>
</dbReference>
<evidence type="ECO:0000313" key="2">
    <source>
        <dbReference type="Proteomes" id="UP001207918"/>
    </source>
</evidence>
<comment type="caution">
    <text evidence="1">The sequence shown here is derived from an EMBL/GenBank/DDBJ whole genome shotgun (WGS) entry which is preliminary data.</text>
</comment>
<proteinExistence type="predicted"/>
<organism evidence="1 2">
    <name type="scientific">Fodinibius salsisoli</name>
    <dbReference type="NCBI Taxonomy" id="2820877"/>
    <lineage>
        <taxon>Bacteria</taxon>
        <taxon>Pseudomonadati</taxon>
        <taxon>Balneolota</taxon>
        <taxon>Balneolia</taxon>
        <taxon>Balneolales</taxon>
        <taxon>Balneolaceae</taxon>
        <taxon>Fodinibius</taxon>
    </lineage>
</organism>
<keyword evidence="2" id="KW-1185">Reference proteome</keyword>
<accession>A0ABT3PJV0</accession>
<evidence type="ECO:0000313" key="1">
    <source>
        <dbReference type="EMBL" id="MCW9706182.1"/>
    </source>
</evidence>
<gene>
    <name evidence="1" type="ORF">J6I44_04930</name>
</gene>
<dbReference type="Gene3D" id="2.120.10.10">
    <property type="match status" value="1"/>
</dbReference>
<dbReference type="PROSITE" id="PS51257">
    <property type="entry name" value="PROKAR_LIPOPROTEIN"/>
    <property type="match status" value="1"/>
</dbReference>
<dbReference type="SUPFAM" id="SSF50939">
    <property type="entry name" value="Sialidases"/>
    <property type="match status" value="1"/>
</dbReference>
<reference evidence="1 2" key="1">
    <citation type="submission" date="2021-03" db="EMBL/GenBank/DDBJ databases">
        <title>Aliifodinibius sp. nov., a new bacterium isolated from saline soil.</title>
        <authorList>
            <person name="Galisteo C."/>
            <person name="De La Haba R."/>
            <person name="Sanchez-Porro C."/>
            <person name="Ventosa A."/>
        </authorList>
    </citation>
    <scope>NUCLEOTIDE SEQUENCE [LARGE SCALE GENOMIC DNA]</scope>
    <source>
        <strain evidence="1 2">1BSP15-2V2</strain>
    </source>
</reference>
<sequence length="409" mass="44948">MSKPTIYLFFGLFFLIFAGCQKTEHKFSHTDNPAGPGSKYPHLASSGDTLYMSWMETNTDSNHTYLLYASYTNGQWSPAETIAQSSSWFVNWADYPSVIVDTHGPVAAHWLNKKTGGTYAYDVSIAFRNPQSPKWSSSLTPHADSTATEHGFVSMIPWDYDSILAVWLDGRRSAQRDEDEYYDLSKAMTLRGALISTSGSVEKRFLIDDSVCDCCQTALVKTAGGALVAYRNRTGDEIRDIYFSRFNGESWSKGVAVHNDGWKIGACPVNGPVLAARDSLVAIAWPTSANKQPKVKAALSTDGGSSFSQPVSINNEKSAGRVDIALDGDRAYVSWLAEGDHLGALNLRTIDKNLKPSIIFTADSINASRKSGFPQLEILNDNIILGWTDITDSTSSIKMIRKRLPLLPD</sequence>